<dbReference type="OrthoDB" id="755951at2759"/>
<dbReference type="InterPro" id="IPR001830">
    <property type="entry name" value="Glyco_trans_20"/>
</dbReference>
<dbReference type="FunFam" id="3.40.50.1000:FF:000052">
    <property type="entry name" value="Alpha,alpha-trehalose-phosphate synthase [UDP-forming] 6"/>
    <property type="match status" value="1"/>
</dbReference>
<comment type="similarity">
    <text evidence="1">In the N-terminal section; belongs to the glycosyltransferase 20 family.</text>
</comment>
<dbReference type="SUPFAM" id="SSF56784">
    <property type="entry name" value="HAD-like"/>
    <property type="match status" value="1"/>
</dbReference>
<dbReference type="FunFam" id="3.30.70.1020:FF:000002">
    <property type="entry name" value="Trehalose-6-phosphate synthase 2"/>
    <property type="match status" value="1"/>
</dbReference>
<proteinExistence type="inferred from homology"/>
<dbReference type="InterPro" id="IPR023214">
    <property type="entry name" value="HAD_sf"/>
</dbReference>
<sequence>MLERPCKNLLNCWDEMPPEIDQKMGRIPSVITKPGIIPECDGGSESDLTARAMEQRTIIVANQLPLKSFKDGEKWRFEYDEDALSLQLKDGLNPKIDVVYIGCLKVEIVDVKEQEEISQFLMEKFKCLPVFLPPEIQNKFYHGFCKHYLWPLFHYKLPITSNHGAAYDQSCWRAYISANMMFAHKIIEVFRYRGGEDFVWLHDYHLMVVPTLLRRRVFRVKLGFFLHSPFPSSEIFRVIPVREEILRGLLNADLVGFQTFDYARHFLSCCSRMMGLDYMSKRGHLGVDYSGRTVSIKILPVGIHMGQLQSLVSMDETAKRVKELKEKYEGKFVMVGVDDMDVLKGISFKFMAFGYLLQTQPKFRGEVVLIQIANPARSRGIDVQEVEDETHQIAKDINEKYGKPGYDPIVFIHESVSTLEKVAYYAISDCCLLNAVRDGMNLVPYKYTVSRQGSPELDAALGIDSSAPKKSVIIVSEFVGCSPSLSGAIRVNPWNVEELAEKMLVAIAMSDSEKELRHEKHYKYISSHDIAYWAKSFDQDLVRACGDPFSKRCWGVGFGLKFRLIALPPDFRKLSVDHIRAPYLGSNSRLILLDYDGTMTPQSSVDIAPTSEALSLLNSLCDDPKNTVFIVSGRSRETLSKWFSSCEKLGISAEHGYFTRWNKHSPWESSMLGLDFEWKKIVGPVMELYAEATDGSSIEYKESALVWHYQDSDYDFGACQSKELLDHLENVLANEPVVVKRGKHIVEVKPQGVSKGIVVENLIATMKNMGKPTDFVMCIGDDRSDEDMFEGIGRATSNPSLPPIPEVYACTVGQKPSMAKYYLDDSSEVITLIEGLAELQLQKASDSQIASDDSNVV</sequence>
<dbReference type="SUPFAM" id="SSF53756">
    <property type="entry name" value="UDP-Glycosyltransferase/glycogen phosphorylase"/>
    <property type="match status" value="1"/>
</dbReference>
<dbReference type="InterPro" id="IPR006379">
    <property type="entry name" value="HAD-SF_hydro_IIB"/>
</dbReference>
<dbReference type="GO" id="GO:0004805">
    <property type="term" value="F:trehalose-phosphatase activity"/>
    <property type="evidence" value="ECO:0007669"/>
    <property type="project" value="TreeGrafter"/>
</dbReference>
<comment type="similarity">
    <text evidence="2">In the C-terminal section; belongs to the trehalose phosphatase family.</text>
</comment>
<dbReference type="GO" id="GO:0005829">
    <property type="term" value="C:cytosol"/>
    <property type="evidence" value="ECO:0007669"/>
    <property type="project" value="TreeGrafter"/>
</dbReference>
<dbReference type="GeneID" id="110791661"/>
<protein>
    <submittedName>
        <fullName evidence="6">Probable alpha,alpha-trehalose-phosphate synthase [UDP-forming] 11</fullName>
    </submittedName>
</protein>
<dbReference type="Proteomes" id="UP000813463">
    <property type="component" value="Chromosome 2"/>
</dbReference>
<dbReference type="InterPro" id="IPR036412">
    <property type="entry name" value="HAD-like_sf"/>
</dbReference>
<dbReference type="Gene3D" id="3.30.70.1020">
    <property type="entry name" value="Trehalose-6-phosphate phosphatase related protein, domain 2"/>
    <property type="match status" value="1"/>
</dbReference>
<dbReference type="GO" id="GO:0005992">
    <property type="term" value="P:trehalose biosynthetic process"/>
    <property type="evidence" value="ECO:0000318"/>
    <property type="project" value="GO_Central"/>
</dbReference>
<evidence type="ECO:0000256" key="4">
    <source>
        <dbReference type="ARBA" id="ARBA00022679"/>
    </source>
</evidence>
<evidence type="ECO:0000256" key="1">
    <source>
        <dbReference type="ARBA" id="ARBA00005409"/>
    </source>
</evidence>
<keyword evidence="5" id="KW-1185">Reference proteome</keyword>
<dbReference type="PANTHER" id="PTHR10788:SF46">
    <property type="entry name" value="ALPHA,ALPHA-TREHALOSE-PHOSPHATE SYNTHASE [UDP-FORMING] 11-RELATED"/>
    <property type="match status" value="1"/>
</dbReference>
<dbReference type="FunFam" id="3.40.50.2000:FF:000079">
    <property type="entry name" value="Trehalose-6-phosphate synthase 8"/>
    <property type="match status" value="1"/>
</dbReference>
<keyword evidence="4" id="KW-0808">Transferase</keyword>
<dbReference type="NCBIfam" id="TIGR01484">
    <property type="entry name" value="HAD-SF-IIB"/>
    <property type="match status" value="1"/>
</dbReference>
<keyword evidence="3" id="KW-0328">Glycosyltransferase</keyword>
<evidence type="ECO:0000256" key="3">
    <source>
        <dbReference type="ARBA" id="ARBA00022676"/>
    </source>
</evidence>
<dbReference type="GO" id="GO:0016757">
    <property type="term" value="F:glycosyltransferase activity"/>
    <property type="evidence" value="ECO:0007669"/>
    <property type="project" value="UniProtKB-KW"/>
</dbReference>
<dbReference type="Gene3D" id="3.40.50.1000">
    <property type="entry name" value="HAD superfamily/HAD-like"/>
    <property type="match status" value="1"/>
</dbReference>
<organism evidence="5 6">
    <name type="scientific">Spinacia oleracea</name>
    <name type="common">Spinach</name>
    <dbReference type="NCBI Taxonomy" id="3562"/>
    <lineage>
        <taxon>Eukaryota</taxon>
        <taxon>Viridiplantae</taxon>
        <taxon>Streptophyta</taxon>
        <taxon>Embryophyta</taxon>
        <taxon>Tracheophyta</taxon>
        <taxon>Spermatophyta</taxon>
        <taxon>Magnoliopsida</taxon>
        <taxon>eudicotyledons</taxon>
        <taxon>Gunneridae</taxon>
        <taxon>Pentapetalae</taxon>
        <taxon>Caryophyllales</taxon>
        <taxon>Chenopodiaceae</taxon>
        <taxon>Chenopodioideae</taxon>
        <taxon>Anserineae</taxon>
        <taxon>Spinacia</taxon>
    </lineage>
</organism>
<dbReference type="FunFam" id="3.40.50.1000:FF:000054">
    <property type="entry name" value="alpha,alpha-trehalose-phosphate synthase [UDP-forming] 6"/>
    <property type="match status" value="1"/>
</dbReference>
<dbReference type="PANTHER" id="PTHR10788">
    <property type="entry name" value="TREHALOSE-6-PHOSPHATE SYNTHASE"/>
    <property type="match status" value="1"/>
</dbReference>
<dbReference type="CDD" id="cd03788">
    <property type="entry name" value="GT20_TPS"/>
    <property type="match status" value="1"/>
</dbReference>
<dbReference type="CDD" id="cd01627">
    <property type="entry name" value="HAD_TPP"/>
    <property type="match status" value="1"/>
</dbReference>
<reference evidence="5" key="1">
    <citation type="journal article" date="2021" name="Nat. Commun.">
        <title>Genomic analyses provide insights into spinach domestication and the genetic basis of agronomic traits.</title>
        <authorList>
            <person name="Cai X."/>
            <person name="Sun X."/>
            <person name="Xu C."/>
            <person name="Sun H."/>
            <person name="Wang X."/>
            <person name="Ge C."/>
            <person name="Zhang Z."/>
            <person name="Wang Q."/>
            <person name="Fei Z."/>
            <person name="Jiao C."/>
            <person name="Wang Q."/>
        </authorList>
    </citation>
    <scope>NUCLEOTIDE SEQUENCE [LARGE SCALE GENOMIC DNA]</scope>
    <source>
        <strain evidence="5">cv. Varoflay</strain>
    </source>
</reference>
<dbReference type="KEGG" id="soe:110791661"/>
<evidence type="ECO:0000313" key="6">
    <source>
        <dbReference type="RefSeq" id="XP_021852119.1"/>
    </source>
</evidence>
<reference evidence="6" key="2">
    <citation type="submission" date="2025-08" db="UniProtKB">
        <authorList>
            <consortium name="RefSeq"/>
        </authorList>
    </citation>
    <scope>IDENTIFICATION</scope>
    <source>
        <tissue evidence="6">Leaf</tissue>
    </source>
</reference>
<accession>A0A9R0IMJ0</accession>
<gene>
    <name evidence="6" type="primary">LOC110791661</name>
</gene>
<evidence type="ECO:0000256" key="2">
    <source>
        <dbReference type="ARBA" id="ARBA00006330"/>
    </source>
</evidence>
<dbReference type="Pfam" id="PF02358">
    <property type="entry name" value="Trehalose_PPase"/>
    <property type="match status" value="1"/>
</dbReference>
<evidence type="ECO:0000313" key="5">
    <source>
        <dbReference type="Proteomes" id="UP000813463"/>
    </source>
</evidence>
<dbReference type="Gene3D" id="3.40.50.2000">
    <property type="entry name" value="Glycogen Phosphorylase B"/>
    <property type="match status" value="2"/>
</dbReference>
<dbReference type="RefSeq" id="XP_021852119.1">
    <property type="nucleotide sequence ID" value="XM_021996427.2"/>
</dbReference>
<dbReference type="Pfam" id="PF00982">
    <property type="entry name" value="Glyco_transf_20"/>
    <property type="match status" value="1"/>
</dbReference>
<dbReference type="NCBIfam" id="TIGR00685">
    <property type="entry name" value="T6PP"/>
    <property type="match status" value="1"/>
</dbReference>
<dbReference type="FunFam" id="3.40.50.2000:FF:000010">
    <property type="entry name" value="Alpha,alpha-trehalose-phosphate synthase"/>
    <property type="match status" value="1"/>
</dbReference>
<dbReference type="InterPro" id="IPR003337">
    <property type="entry name" value="Trehalose_PPase"/>
</dbReference>
<name>A0A9R0IMJ0_SPIOL</name>
<dbReference type="AlphaFoldDB" id="A0A9R0IMJ0"/>